<dbReference type="SUPFAM" id="SSF49503">
    <property type="entry name" value="Cupredoxins"/>
    <property type="match status" value="1"/>
</dbReference>
<evidence type="ECO:0000313" key="2">
    <source>
        <dbReference type="Proteomes" id="UP000054321"/>
    </source>
</evidence>
<evidence type="ECO:0000313" key="1">
    <source>
        <dbReference type="EMBL" id="KIM95802.1"/>
    </source>
</evidence>
<dbReference type="PANTHER" id="PTHR34883:SF15">
    <property type="entry name" value="EXTRACELLULAR SERINE-RICH PROTEIN"/>
    <property type="match status" value="1"/>
</dbReference>
<dbReference type="Proteomes" id="UP000054321">
    <property type="component" value="Unassembled WGS sequence"/>
</dbReference>
<dbReference type="AlphaFoldDB" id="A0A0C3D1M1"/>
<reference evidence="2" key="2">
    <citation type="submission" date="2015-01" db="EMBL/GenBank/DDBJ databases">
        <title>Evolutionary Origins and Diversification of the Mycorrhizal Mutualists.</title>
        <authorList>
            <consortium name="DOE Joint Genome Institute"/>
            <consortium name="Mycorrhizal Genomics Consortium"/>
            <person name="Kohler A."/>
            <person name="Kuo A."/>
            <person name="Nagy L.G."/>
            <person name="Floudas D."/>
            <person name="Copeland A."/>
            <person name="Barry K.W."/>
            <person name="Cichocki N."/>
            <person name="Veneault-Fourrey C."/>
            <person name="LaButti K."/>
            <person name="Lindquist E.A."/>
            <person name="Lipzen A."/>
            <person name="Lundell T."/>
            <person name="Morin E."/>
            <person name="Murat C."/>
            <person name="Riley R."/>
            <person name="Ohm R."/>
            <person name="Sun H."/>
            <person name="Tunlid A."/>
            <person name="Henrissat B."/>
            <person name="Grigoriev I.V."/>
            <person name="Hibbett D.S."/>
            <person name="Martin F."/>
        </authorList>
    </citation>
    <scope>NUCLEOTIDE SEQUENCE [LARGE SCALE GENOMIC DNA]</scope>
    <source>
        <strain evidence="2">Zn</strain>
    </source>
</reference>
<proteinExistence type="predicted"/>
<dbReference type="InParanoid" id="A0A0C3D1M1"/>
<dbReference type="EMBL" id="KN832886">
    <property type="protein sequence ID" value="KIM95802.1"/>
    <property type="molecule type" value="Genomic_DNA"/>
</dbReference>
<dbReference type="Gene3D" id="2.60.40.420">
    <property type="entry name" value="Cupredoxins - blue copper proteins"/>
    <property type="match status" value="1"/>
</dbReference>
<sequence length="81" mass="8524">VTVGDNKALAFKPDSITADVGSSIEFAFYPPIHSVTRSSFDSPCAPLANGTEFWSGAITTTGDGTNAIVFTLTVNDTNPIW</sequence>
<dbReference type="PANTHER" id="PTHR34883">
    <property type="entry name" value="SERINE-RICH PROTEIN, PUTATIVE-RELATED-RELATED"/>
    <property type="match status" value="1"/>
</dbReference>
<dbReference type="OrthoDB" id="2331100at2759"/>
<keyword evidence="2" id="KW-1185">Reference proteome</keyword>
<gene>
    <name evidence="1" type="ORF">OIDMADRAFT_96747</name>
</gene>
<dbReference type="InterPro" id="IPR052953">
    <property type="entry name" value="Ser-rich/MCO-related"/>
</dbReference>
<dbReference type="HOGENOM" id="CLU_053381_7_3_1"/>
<dbReference type="InterPro" id="IPR008972">
    <property type="entry name" value="Cupredoxin"/>
</dbReference>
<feature type="non-terminal residue" evidence="1">
    <location>
        <position position="1"/>
    </location>
</feature>
<organism evidence="1 2">
    <name type="scientific">Oidiodendron maius (strain Zn)</name>
    <dbReference type="NCBI Taxonomy" id="913774"/>
    <lineage>
        <taxon>Eukaryota</taxon>
        <taxon>Fungi</taxon>
        <taxon>Dikarya</taxon>
        <taxon>Ascomycota</taxon>
        <taxon>Pezizomycotina</taxon>
        <taxon>Leotiomycetes</taxon>
        <taxon>Leotiomycetes incertae sedis</taxon>
        <taxon>Myxotrichaceae</taxon>
        <taxon>Oidiodendron</taxon>
    </lineage>
</organism>
<feature type="non-terminal residue" evidence="1">
    <location>
        <position position="81"/>
    </location>
</feature>
<reference evidence="1 2" key="1">
    <citation type="submission" date="2014-04" db="EMBL/GenBank/DDBJ databases">
        <authorList>
            <consortium name="DOE Joint Genome Institute"/>
            <person name="Kuo A."/>
            <person name="Martino E."/>
            <person name="Perotto S."/>
            <person name="Kohler A."/>
            <person name="Nagy L.G."/>
            <person name="Floudas D."/>
            <person name="Copeland A."/>
            <person name="Barry K.W."/>
            <person name="Cichocki N."/>
            <person name="Veneault-Fourrey C."/>
            <person name="LaButti K."/>
            <person name="Lindquist E.A."/>
            <person name="Lipzen A."/>
            <person name="Lundell T."/>
            <person name="Morin E."/>
            <person name="Murat C."/>
            <person name="Sun H."/>
            <person name="Tunlid A."/>
            <person name="Henrissat B."/>
            <person name="Grigoriev I.V."/>
            <person name="Hibbett D.S."/>
            <person name="Martin F."/>
            <person name="Nordberg H.P."/>
            <person name="Cantor M.N."/>
            <person name="Hua S.X."/>
        </authorList>
    </citation>
    <scope>NUCLEOTIDE SEQUENCE [LARGE SCALE GENOMIC DNA]</scope>
    <source>
        <strain evidence="1 2">Zn</strain>
    </source>
</reference>
<name>A0A0C3D1M1_OIDMZ</name>
<accession>A0A0C3D1M1</accession>
<protein>
    <submittedName>
        <fullName evidence="1">Uncharacterized protein</fullName>
    </submittedName>
</protein>